<dbReference type="EMBL" id="QPMT01000067">
    <property type="protein sequence ID" value="KAF4846117.1"/>
    <property type="molecule type" value="Genomic_DNA"/>
</dbReference>
<evidence type="ECO:0000256" key="3">
    <source>
        <dbReference type="ARBA" id="ARBA00022833"/>
    </source>
</evidence>
<dbReference type="CDD" id="cd12148">
    <property type="entry name" value="fungal_TF_MHR"/>
    <property type="match status" value="1"/>
</dbReference>
<evidence type="ECO:0000256" key="7">
    <source>
        <dbReference type="ARBA" id="ARBA00023242"/>
    </source>
</evidence>
<gene>
    <name evidence="10" type="primary">uaY-3</name>
    <name evidence="10" type="ORF">CGCSCA2_v013272</name>
</gene>
<feature type="domain" description="Xylanolytic transcriptional activator regulatory" evidence="9">
    <location>
        <begin position="268"/>
        <end position="341"/>
    </location>
</feature>
<evidence type="ECO:0000256" key="1">
    <source>
        <dbReference type="ARBA" id="ARBA00004123"/>
    </source>
</evidence>
<proteinExistence type="predicted"/>
<evidence type="ECO:0000256" key="5">
    <source>
        <dbReference type="ARBA" id="ARBA00023125"/>
    </source>
</evidence>
<dbReference type="AlphaFoldDB" id="A0A9P5BQA6"/>
<dbReference type="GO" id="GO:0043565">
    <property type="term" value="F:sequence-specific DNA binding"/>
    <property type="evidence" value="ECO:0007669"/>
    <property type="project" value="TreeGrafter"/>
</dbReference>
<name>A0A9P5BQA6_COLSI</name>
<keyword evidence="4" id="KW-0805">Transcription regulation</keyword>
<reference evidence="10" key="1">
    <citation type="submission" date="2019-06" db="EMBL/GenBank/DDBJ databases">
        <authorList>
            <person name="Gan P."/>
            <person name="Shirasu K."/>
        </authorList>
    </citation>
    <scope>NUCLEOTIDE SEQUENCE [LARGE SCALE GENOMIC DNA]</scope>
    <source>
        <strain evidence="10">CAD2</strain>
    </source>
</reference>
<dbReference type="GO" id="GO:0006351">
    <property type="term" value="P:DNA-templated transcription"/>
    <property type="evidence" value="ECO:0007669"/>
    <property type="project" value="InterPro"/>
</dbReference>
<keyword evidence="11" id="KW-1185">Reference proteome</keyword>
<dbReference type="GO" id="GO:0008270">
    <property type="term" value="F:zinc ion binding"/>
    <property type="evidence" value="ECO:0007669"/>
    <property type="project" value="InterPro"/>
</dbReference>
<evidence type="ECO:0000313" key="10">
    <source>
        <dbReference type="EMBL" id="KAF4846117.1"/>
    </source>
</evidence>
<dbReference type="OrthoDB" id="189997at2759"/>
<keyword evidence="6" id="KW-0804">Transcription</keyword>
<evidence type="ECO:0000256" key="4">
    <source>
        <dbReference type="ARBA" id="ARBA00023015"/>
    </source>
</evidence>
<dbReference type="InterPro" id="IPR052202">
    <property type="entry name" value="Yeast_MetPath_Reg"/>
</dbReference>
<evidence type="ECO:0000313" key="11">
    <source>
        <dbReference type="Proteomes" id="UP000711996"/>
    </source>
</evidence>
<organism evidence="10 11">
    <name type="scientific">Colletotrichum siamense</name>
    <name type="common">Anthracnose fungus</name>
    <dbReference type="NCBI Taxonomy" id="690259"/>
    <lineage>
        <taxon>Eukaryota</taxon>
        <taxon>Fungi</taxon>
        <taxon>Dikarya</taxon>
        <taxon>Ascomycota</taxon>
        <taxon>Pezizomycotina</taxon>
        <taxon>Sordariomycetes</taxon>
        <taxon>Hypocreomycetidae</taxon>
        <taxon>Glomerellales</taxon>
        <taxon>Glomerellaceae</taxon>
        <taxon>Colletotrichum</taxon>
        <taxon>Colletotrichum gloeosporioides species complex</taxon>
    </lineage>
</organism>
<dbReference type="GO" id="GO:0000981">
    <property type="term" value="F:DNA-binding transcription factor activity, RNA polymerase II-specific"/>
    <property type="evidence" value="ECO:0007669"/>
    <property type="project" value="TreeGrafter"/>
</dbReference>
<evidence type="ECO:0000256" key="8">
    <source>
        <dbReference type="SAM" id="MobiDB-lite"/>
    </source>
</evidence>
<keyword evidence="5" id="KW-0238">DNA-binding</keyword>
<evidence type="ECO:0000259" key="9">
    <source>
        <dbReference type="SMART" id="SM00906"/>
    </source>
</evidence>
<dbReference type="SMART" id="SM00906">
    <property type="entry name" value="Fungal_trans"/>
    <property type="match status" value="1"/>
</dbReference>
<feature type="compositionally biased region" description="Polar residues" evidence="8">
    <location>
        <begin position="112"/>
        <end position="129"/>
    </location>
</feature>
<dbReference type="GO" id="GO:0045944">
    <property type="term" value="P:positive regulation of transcription by RNA polymerase II"/>
    <property type="evidence" value="ECO:0007669"/>
    <property type="project" value="TreeGrafter"/>
</dbReference>
<comment type="subcellular location">
    <subcellularLocation>
        <location evidence="1">Nucleus</location>
    </subcellularLocation>
</comment>
<feature type="region of interest" description="Disordered" evidence="8">
    <location>
        <begin position="111"/>
        <end position="138"/>
    </location>
</feature>
<comment type="caution">
    <text evidence="10">The sequence shown here is derived from an EMBL/GenBank/DDBJ whole genome shotgun (WGS) entry which is preliminary data.</text>
</comment>
<dbReference type="CDD" id="cd14723">
    <property type="entry name" value="ZIP_Ppr1"/>
    <property type="match status" value="1"/>
</dbReference>
<dbReference type="InterPro" id="IPR007219">
    <property type="entry name" value="XnlR_reg_dom"/>
</dbReference>
<dbReference type="PANTHER" id="PTHR47782">
    <property type="entry name" value="ZN(II)2CYS6 TRANSCRIPTION FACTOR (EUROFUNG)-RELATED"/>
    <property type="match status" value="1"/>
</dbReference>
<dbReference type="Proteomes" id="UP000711996">
    <property type="component" value="Unassembled WGS sequence"/>
</dbReference>
<dbReference type="GO" id="GO:0005634">
    <property type="term" value="C:nucleus"/>
    <property type="evidence" value="ECO:0007669"/>
    <property type="project" value="UniProtKB-SubCell"/>
</dbReference>
<accession>A0A9P5BQA6</accession>
<keyword evidence="2" id="KW-0479">Metal-binding</keyword>
<evidence type="ECO:0000256" key="2">
    <source>
        <dbReference type="ARBA" id="ARBA00022723"/>
    </source>
</evidence>
<protein>
    <submittedName>
        <fullName evidence="10">Positive regulator of purine utilization</fullName>
    </submittedName>
</protein>
<dbReference type="Pfam" id="PF04082">
    <property type="entry name" value="Fungal_trans"/>
    <property type="match status" value="1"/>
</dbReference>
<dbReference type="PANTHER" id="PTHR47782:SF1">
    <property type="entry name" value="PYRIMIDINE PATHWAY REGULATORY PROTEIN 1"/>
    <property type="match status" value="1"/>
</dbReference>
<sequence>MSPVYIHSLEDRVSYLELKLREHGIDYEDGATPVQETSLPTQHTPRLSASVVNERNGDFNTPNGGHAEINASSSVTIQPIIPQIQVGAEHEASFTHILMRELMSSRLAPQLHRSQASGPGHQRQQNSSDIAGDLDTSPLSLPTRQIAENLLKEYFQSTSAGMPLLHEPTFRKKLDLIYDMPRVVNMAEDHKTTESRLALFFVLEVFAAALLSMSKNDPARIPIWLADRYHKTAIAALIEAGLPADVEGVQSLLLVGQFYYLHPTLWVVWNTVGAAIRLAVELGLHQDPSPEEVDALTLDTRRRTFWVAYAMDRNISVALNMPSCLSDGAINVEFPSDVNDELINVDGIRQGEAHKSGAKLVSLHLFRYRQIQSEMQQVLCEKPSPPYSPVPMDDWQPKMRDRIDEWLRNIPAGDNLNSLDKTVIETFELTHHTALFRLYRPSPNNPNPSGIQLLAATQSATKMIHLYREFFRRKRLTIYWQSVENVFSAGTTLLFAYTNSAEVREAISSQSFQSLVNTCSSVLWGMVEHFPAFQGKRDAFDTASSRVMMELSHGVTAGESGLIASSSAIDADHEAQQTRLASLETIDSTNFDMSSTSLLDFDDLSMIWEATADLSGTFMPSWV</sequence>
<keyword evidence="7" id="KW-0539">Nucleus</keyword>
<keyword evidence="3" id="KW-0862">Zinc</keyword>
<evidence type="ECO:0000256" key="6">
    <source>
        <dbReference type="ARBA" id="ARBA00023163"/>
    </source>
</evidence>